<keyword evidence="2" id="KW-0812">Transmembrane</keyword>
<dbReference type="PATRIC" id="fig|1473.5.peg.1405"/>
<evidence type="ECO:0000256" key="2">
    <source>
        <dbReference type="SAM" id="Phobius"/>
    </source>
</evidence>
<dbReference type="Gene3D" id="2.60.40.1260">
    <property type="entry name" value="Lamin Tail domain"/>
    <property type="match status" value="1"/>
</dbReference>
<evidence type="ECO:0000259" key="3">
    <source>
        <dbReference type="PROSITE" id="PS51841"/>
    </source>
</evidence>
<feature type="domain" description="LTD" evidence="3">
    <location>
        <begin position="17"/>
        <end position="155"/>
    </location>
</feature>
<organism evidence="4 5">
    <name type="scientific">Virgibacillus pantothenticus</name>
    <dbReference type="NCBI Taxonomy" id="1473"/>
    <lineage>
        <taxon>Bacteria</taxon>
        <taxon>Bacillati</taxon>
        <taxon>Bacillota</taxon>
        <taxon>Bacilli</taxon>
        <taxon>Bacillales</taxon>
        <taxon>Bacillaceae</taxon>
        <taxon>Virgibacillus</taxon>
    </lineage>
</organism>
<keyword evidence="2" id="KW-0472">Membrane</keyword>
<evidence type="ECO:0000256" key="1">
    <source>
        <dbReference type="SAM" id="MobiDB-lite"/>
    </source>
</evidence>
<dbReference type="InterPro" id="IPR011401">
    <property type="entry name" value="Pesterase_YvnB"/>
</dbReference>
<comment type="caution">
    <text evidence="4">The sequence shown here is derived from an EMBL/GenBank/DDBJ whole genome shotgun (WGS) entry which is preliminary data.</text>
</comment>
<dbReference type="InterPro" id="IPR001322">
    <property type="entry name" value="Lamin_tail_dom"/>
</dbReference>
<dbReference type="Gene3D" id="3.60.21.10">
    <property type="match status" value="1"/>
</dbReference>
<dbReference type="InterPro" id="IPR013783">
    <property type="entry name" value="Ig-like_fold"/>
</dbReference>
<dbReference type="Gene3D" id="2.60.40.10">
    <property type="entry name" value="Immunoglobulins"/>
    <property type="match status" value="1"/>
</dbReference>
<feature type="transmembrane region" description="Helical" evidence="2">
    <location>
        <begin position="1533"/>
        <end position="1553"/>
    </location>
</feature>
<gene>
    <name evidence="4" type="ORF">AFK71_13915</name>
</gene>
<dbReference type="PROSITE" id="PS51841">
    <property type="entry name" value="LTD"/>
    <property type="match status" value="2"/>
</dbReference>
<protein>
    <recommendedName>
        <fullName evidence="3">LTD domain-containing protein</fullName>
    </recommendedName>
</protein>
<proteinExistence type="predicted"/>
<dbReference type="EMBL" id="LGTO01000007">
    <property type="protein sequence ID" value="KNE20917.1"/>
    <property type="molecule type" value="Genomic_DNA"/>
</dbReference>
<dbReference type="InterPro" id="IPR029052">
    <property type="entry name" value="Metallo-depent_PP-like"/>
</dbReference>
<dbReference type="SUPFAM" id="SSF74853">
    <property type="entry name" value="Lamin A/C globular tail domain"/>
    <property type="match status" value="1"/>
</dbReference>
<accession>A0A0L0QQP1</accession>
<evidence type="ECO:0000313" key="4">
    <source>
        <dbReference type="EMBL" id="KNE20917.1"/>
    </source>
</evidence>
<dbReference type="PANTHER" id="PTHR43143">
    <property type="entry name" value="METALLOPHOSPHOESTERASE, CALCINEURIN SUPERFAMILY"/>
    <property type="match status" value="1"/>
</dbReference>
<keyword evidence="2" id="KW-1133">Transmembrane helix</keyword>
<feature type="region of interest" description="Disordered" evidence="1">
    <location>
        <begin position="1443"/>
        <end position="1525"/>
    </location>
</feature>
<reference evidence="5" key="1">
    <citation type="submission" date="2015-07" db="EMBL/GenBank/DDBJ databases">
        <title>Fjat-10053 dsm26.</title>
        <authorList>
            <person name="Liu B."/>
            <person name="Wang J."/>
            <person name="Zhu Y."/>
            <person name="Liu G."/>
            <person name="Chen Q."/>
            <person name="Chen Z."/>
            <person name="Lan J."/>
            <person name="Che J."/>
            <person name="Ge C."/>
            <person name="Shi H."/>
            <person name="Pan Z."/>
            <person name="Liu X."/>
        </authorList>
    </citation>
    <scope>NUCLEOTIDE SEQUENCE [LARGE SCALE GENOMIC DNA]</scope>
    <source>
        <strain evidence="5">DSM 26</strain>
    </source>
</reference>
<feature type="domain" description="LTD" evidence="3">
    <location>
        <begin position="294"/>
        <end position="446"/>
    </location>
</feature>
<feature type="compositionally biased region" description="Acidic residues" evidence="1">
    <location>
        <begin position="1497"/>
        <end position="1509"/>
    </location>
</feature>
<keyword evidence="5" id="KW-1185">Reference proteome</keyword>
<dbReference type="PANTHER" id="PTHR43143:SF5">
    <property type="entry name" value="SECRETED PROTEIN"/>
    <property type="match status" value="1"/>
</dbReference>
<dbReference type="Proteomes" id="UP000036780">
    <property type="component" value="Unassembled WGS sequence"/>
</dbReference>
<dbReference type="InterPro" id="IPR036415">
    <property type="entry name" value="Lamin_tail_dom_sf"/>
</dbReference>
<dbReference type="SUPFAM" id="SSF56300">
    <property type="entry name" value="Metallo-dependent phosphatases"/>
    <property type="match status" value="1"/>
</dbReference>
<sequence>MTYPEKEFIHVNVEQTEEMDTQTVPPILITEVTPDTSNINKQDGFEFIEIYNNTNQAIHMNDYQLIYRYPDGKPDQIWEITEDKEIKPQERFIVWIKNEGNQDKTLANFNAHYGLNLSESHVTEIQSDGMSNSGARTLIVADKFNNEMVSATYNDTNQDDTHPDQGIVYHYPKQGSSMKKAGIGEIITPLTIVPGQVPKQPVRIDETGEKPSVDEPEFTLNDEALTVKVNITSKQPLLGATLSISQSDKTKYQTWQLEASKEEPTTYSVKIPREEIWSKNITYYFAASNKAGETKTEIKSYQLPTEAIDYQQVPPLIITESTPDTTNSNGADAYEFIEVYNNTTEAINFKDYLIRYRYPNTGAENDLLWGPKEEEQVIIPSGETVVFWIINHGNTEKSAADFNSNYGTNLTEGKNLFKMYNNGMANSSHRTLVVATKTGKELSYSSYNDELGVDDTTANKGIIYRYPTDGGLHTTKISAGKWDATPGSILTEQVPGKKVMLPKDTEKPVIETTTEKEAITSEQPVTLSATITDNVDVKSVSIHYRTDNGEFRKVNLETQPNNHYEHIVYEPELIGKKTLEYYFVASDGENKSTSATSTMDINNPSMQDGLRLNVQDKELLSGEKVIKATADEAKDEPSLFIDQQKVKNTFKAIEADAYFAFDVKETNIYFKNGVAMGDEILHVFDDTYTKFTTLTVPVSADKLKQGENTISIRAGNKVGPFDETSKENRDDFTIKNIRLVLSDGTTIYDPAYSDPDQDYSIGDSTGKKPVYDFTFTLDQATFASTAYVFNTTTVQDGEHEIKTVLGNDEVTKHVVTDNTAPIITPSIKDRETYKGDFTIDAEVNDATSGVQSVTAQLDGEYISLPYNTSSSLLDPGKHEITYQATDEASNIAEKKITFHVVEEHPLLPDWLGSDSENTSANLSVTVKDPTNDVMDVDFYQSYQYTAEDANMVISQNATDTEPPKSYLPDGEARLTDAQLKQLQAVDGKTIDTTSDYQFPYHRFDVTVDKKVDPTDEVEIVWNGSSLEGRKVTMYAWNYATSEWDALVSTIAGKEAFELIGSVQGTEYMQDQKVSVIVQDQIANLGENFSFVWMADTQYYSESYPYIYEKQTEWIAENKEALNIEYVFHSGDLVNVYNDLEQWDVADRSMQTLDDANIPYGVVAGNHDVNNKSRDYSYYGQFFGEDRFKHNAYYGGSFKDNRGHYDLMSVNGMDFIMVHLGWGIEEDGIEWLNDVLQAHPNRKAILNVHEYLLATGSRSPTGDQLFEEVVVPNENVFAVLSGHYHNAQTLIDEMDDNGDGIADRTVYQMLADYQGGPEGGQGYLRILNFNMNTNQIGVETYSPYLDDYNYYDPEEYPEKDEFSFDFNMSAQTKQVATDYVEVNVYTDEKIGSVKDVPSGEKASVVWEGLDPNSEYFWYAVASDQYGGETRSDIWSFLTVDGEIVEPEKPEEPKNPERPSTEDNGGGKDQNDQGSTGTVPSEDDKDEEKPIIEQPTADNQEDNDMDKDDTEVPTIENTSNHNDSDSSLPNTATNMFHALFIGLLLLLLGSIVWLIHLHRKKRQALS</sequence>
<feature type="compositionally biased region" description="Basic and acidic residues" evidence="1">
    <location>
        <begin position="1444"/>
        <end position="1469"/>
    </location>
</feature>
<evidence type="ECO:0000313" key="5">
    <source>
        <dbReference type="Proteomes" id="UP000036780"/>
    </source>
</evidence>
<dbReference type="Pfam" id="PF00149">
    <property type="entry name" value="Metallophos"/>
    <property type="match status" value="1"/>
</dbReference>
<dbReference type="InterPro" id="IPR051918">
    <property type="entry name" value="STPP_CPPED1"/>
</dbReference>
<dbReference type="PIRSF" id="PIRSF036444">
    <property type="entry name" value="Pesterase_YvnB"/>
    <property type="match status" value="1"/>
</dbReference>
<name>A0A0L0QQP1_VIRPA</name>
<dbReference type="GO" id="GO:0016787">
    <property type="term" value="F:hydrolase activity"/>
    <property type="evidence" value="ECO:0007669"/>
    <property type="project" value="InterPro"/>
</dbReference>
<dbReference type="InterPro" id="IPR004843">
    <property type="entry name" value="Calcineurin-like_PHP"/>
</dbReference>
<feature type="compositionally biased region" description="Polar residues" evidence="1">
    <location>
        <begin position="1513"/>
        <end position="1525"/>
    </location>
</feature>
<dbReference type="Pfam" id="PF00932">
    <property type="entry name" value="LTD"/>
    <property type="match status" value="1"/>
</dbReference>